<reference evidence="1 2" key="1">
    <citation type="journal article" date="2019" name="Int. J. Syst. Evol. Microbiol.">
        <title>The Global Catalogue of Microorganisms (GCM) 10K type strain sequencing project: providing services to taxonomists for standard genome sequencing and annotation.</title>
        <authorList>
            <consortium name="The Broad Institute Genomics Platform"/>
            <consortium name="The Broad Institute Genome Sequencing Center for Infectious Disease"/>
            <person name="Wu L."/>
            <person name="Ma J."/>
        </authorList>
    </citation>
    <scope>NUCLEOTIDE SEQUENCE [LARGE SCALE GENOMIC DNA]</scope>
    <source>
        <strain evidence="1 2">JCM 6835</strain>
    </source>
</reference>
<name>A0ABN3SWI6_9ACTN</name>
<evidence type="ECO:0000313" key="2">
    <source>
        <dbReference type="Proteomes" id="UP001501666"/>
    </source>
</evidence>
<gene>
    <name evidence="1" type="ORF">GCM10010412_076090</name>
</gene>
<dbReference type="Proteomes" id="UP001501666">
    <property type="component" value="Unassembled WGS sequence"/>
</dbReference>
<keyword evidence="2" id="KW-1185">Reference proteome</keyword>
<evidence type="ECO:0000313" key="1">
    <source>
        <dbReference type="EMBL" id="GAA2687822.1"/>
    </source>
</evidence>
<dbReference type="RefSeq" id="WP_346153429.1">
    <property type="nucleotide sequence ID" value="NZ_BAAATE010000028.1"/>
</dbReference>
<comment type="caution">
    <text evidence="1">The sequence shown here is derived from an EMBL/GenBank/DDBJ whole genome shotgun (WGS) entry which is preliminary data.</text>
</comment>
<proteinExistence type="predicted"/>
<dbReference type="EMBL" id="BAAATE010000028">
    <property type="protein sequence ID" value="GAA2687822.1"/>
    <property type="molecule type" value="Genomic_DNA"/>
</dbReference>
<sequence>MNEVEIPLESIQSVRYTQYGDSGPYLPSMVISLNPSMAGHLYAFKSDEWVSRKDVQNTHFARTKLLEDLKRRAMKLRERAGNAGAKCRYPDAFRDQARAEVVEEIAKMLSKGGIDVDAL</sequence>
<accession>A0ABN3SWI6</accession>
<protein>
    <submittedName>
        <fullName evidence="1">Uncharacterized protein</fullName>
    </submittedName>
</protein>
<organism evidence="1 2">
    <name type="scientific">Nonomuraea recticatena</name>
    <dbReference type="NCBI Taxonomy" id="46178"/>
    <lineage>
        <taxon>Bacteria</taxon>
        <taxon>Bacillati</taxon>
        <taxon>Actinomycetota</taxon>
        <taxon>Actinomycetes</taxon>
        <taxon>Streptosporangiales</taxon>
        <taxon>Streptosporangiaceae</taxon>
        <taxon>Nonomuraea</taxon>
    </lineage>
</organism>